<dbReference type="PROSITE" id="PS51352">
    <property type="entry name" value="THIOREDOXIN_2"/>
    <property type="match status" value="1"/>
</dbReference>
<dbReference type="GeneID" id="24423819"/>
<accession>A0A1R4A9U5</accession>
<dbReference type="EC" id="5.3.4.1" evidence="4"/>
<keyword evidence="5" id="KW-1185">Reference proteome</keyword>
<dbReference type="GO" id="GO:0003756">
    <property type="term" value="F:protein disulfide isomerase activity"/>
    <property type="evidence" value="ECO:0007669"/>
    <property type="project" value="UniProtKB-EC"/>
</dbReference>
<comment type="similarity">
    <text evidence="1">Belongs to the protein disulfide isomerase family.</text>
</comment>
<dbReference type="VEuPathDB" id="PiroplasmaDB:BMR1_02g00145"/>
<dbReference type="OrthoDB" id="72053at2759"/>
<dbReference type="RefSeq" id="XP_021337995.1">
    <property type="nucleotide sequence ID" value="XM_021483026.1"/>
</dbReference>
<evidence type="ECO:0000313" key="5">
    <source>
        <dbReference type="Proteomes" id="UP000002899"/>
    </source>
</evidence>
<dbReference type="Pfam" id="PF00085">
    <property type="entry name" value="Thioredoxin"/>
    <property type="match status" value="1"/>
</dbReference>
<reference evidence="4 5" key="2">
    <citation type="journal article" date="2013" name="PLoS ONE">
        <title>Whole genome mapping and re-organization of the nuclear and mitochondrial genomes of Babesia microti isolates.</title>
        <authorList>
            <person name="Cornillot E."/>
            <person name="Dassouli A."/>
            <person name="Garg A."/>
            <person name="Pachikara N."/>
            <person name="Randazzo S."/>
            <person name="Depoix D."/>
            <person name="Carcy B."/>
            <person name="Delbecq S."/>
            <person name="Frutos R."/>
            <person name="Silva J.C."/>
            <person name="Sutton R."/>
            <person name="Krause P.J."/>
            <person name="Mamoun C.B."/>
        </authorList>
    </citation>
    <scope>NUCLEOTIDE SEQUENCE [LARGE SCALE GENOMIC DNA]</scope>
    <source>
        <strain evidence="4 5">RI</strain>
    </source>
</reference>
<feature type="chain" id="PRO_5012028899" evidence="2">
    <location>
        <begin position="24"/>
        <end position="532"/>
    </location>
</feature>
<evidence type="ECO:0000259" key="3">
    <source>
        <dbReference type="PROSITE" id="PS51352"/>
    </source>
</evidence>
<sequence length="532" mass="61452">MVLRCSIYGFYVLSLVFATGACGWEDEFKHITLLNDHNFVEFYKDKDVENGIFILFCSKEGSWSKIALKEYDMTAKILSKTNVKFGAMFPGDNDDFPINIELMQLPSLFHIHGVDVDIYRGTITHIEIMNWVLIKIVTELNINNVEALDAVLNVPESHEALTLIVAKNQIFSISKFIGTPSVVQLASICIFFYIDSPKVIERLEKTIYHELENDDRAFLKSGKSYIVVLRKFKYKSKAVVYKKSLNDLEAIVNFIKYESIPIIIEANSRMLPRLIEYEYKVVYIYTNEDDLKKVVSIEKIYNFFSDHHTDCVLAHLSSNNIENSPIINMLGIDLESVIVVRAIWKDVKTGKIRKYQPQDFGEQAFDYERFFIFMRKLIDNQLQPYFKSQPSIPKEIDTGPVKTIVGSDFYDRVLNSSEDVLLMIYATWCGHCHKVRPVWRQLGLLLQNVKNIIVAKLDGVNNEVDDIYITYFPTIRMYPHGQKSQPIDFKMDITIENLLDFAEKTAGIAKFDTNNLINSISPEPLFEKYTEL</sequence>
<gene>
    <name evidence="4" type="ORF">BMR1_02g00145</name>
</gene>
<evidence type="ECO:0000256" key="1">
    <source>
        <dbReference type="ARBA" id="ARBA00006347"/>
    </source>
</evidence>
<dbReference type="PANTHER" id="PTHR18929">
    <property type="entry name" value="PROTEIN DISULFIDE ISOMERASE"/>
    <property type="match status" value="1"/>
</dbReference>
<dbReference type="EMBL" id="FO082872">
    <property type="protein sequence ID" value="SJK85772.1"/>
    <property type="molecule type" value="Genomic_DNA"/>
</dbReference>
<keyword evidence="2" id="KW-0732">Signal</keyword>
<protein>
    <submittedName>
        <fullName evidence="4">Protein disulfide-isomerase</fullName>
        <ecNumber evidence="4">5.3.4.1</ecNumber>
    </submittedName>
</protein>
<dbReference type="CDD" id="cd02995">
    <property type="entry name" value="PDI_a_PDI_a'_C"/>
    <property type="match status" value="1"/>
</dbReference>
<dbReference type="InterPro" id="IPR017937">
    <property type="entry name" value="Thioredoxin_CS"/>
</dbReference>
<reference evidence="4 5" key="3">
    <citation type="journal article" date="2016" name="Sci. Rep.">
        <title>Genome-wide diversity and gene expression profiling of Babesia microti isolates identify polymorphic genes that mediate host-pathogen interactions.</title>
        <authorList>
            <person name="Silva J.C."/>
            <person name="Cornillot E."/>
            <person name="McCracken C."/>
            <person name="Usmani-Brown S."/>
            <person name="Dwivedi A."/>
            <person name="Ifeonu O.O."/>
            <person name="Crabtree J."/>
            <person name="Gotia H.T."/>
            <person name="Virji A.Z."/>
            <person name="Reynes C."/>
            <person name="Colinge J."/>
            <person name="Kumar V."/>
            <person name="Lawres L."/>
            <person name="Pazzi J.E."/>
            <person name="Pablo J.V."/>
            <person name="Hung C."/>
            <person name="Brancato J."/>
            <person name="Kumari P."/>
            <person name="Orvis J."/>
            <person name="Tretina K."/>
            <person name="Chibucos M."/>
            <person name="Ott S."/>
            <person name="Sadzewicz L."/>
            <person name="Sengamalay N."/>
            <person name="Shetty A.C."/>
            <person name="Su Q."/>
            <person name="Tallon L."/>
            <person name="Fraser C.M."/>
            <person name="Frutos R."/>
            <person name="Molina D.M."/>
            <person name="Krause P.J."/>
            <person name="Ben Mamoun C."/>
        </authorList>
    </citation>
    <scope>NUCLEOTIDE SEQUENCE [LARGE SCALE GENOMIC DNA]</scope>
    <source>
        <strain evidence="4 5">RI</strain>
    </source>
</reference>
<dbReference type="PROSITE" id="PS51257">
    <property type="entry name" value="PROKAR_LIPOPROTEIN"/>
    <property type="match status" value="1"/>
</dbReference>
<dbReference type="GO" id="GO:0005783">
    <property type="term" value="C:endoplasmic reticulum"/>
    <property type="evidence" value="ECO:0007669"/>
    <property type="project" value="TreeGrafter"/>
</dbReference>
<dbReference type="Proteomes" id="UP000002899">
    <property type="component" value="Chromosome II"/>
</dbReference>
<dbReference type="PROSITE" id="PS00194">
    <property type="entry name" value="THIOREDOXIN_1"/>
    <property type="match status" value="1"/>
</dbReference>
<dbReference type="KEGG" id="bmic:BMR1_02g00145"/>
<name>A0A1R4A9U5_BABMR</name>
<evidence type="ECO:0000256" key="2">
    <source>
        <dbReference type="SAM" id="SignalP"/>
    </source>
</evidence>
<proteinExistence type="inferred from homology"/>
<keyword evidence="4" id="KW-0413">Isomerase</keyword>
<dbReference type="SUPFAM" id="SSF52833">
    <property type="entry name" value="Thioredoxin-like"/>
    <property type="match status" value="2"/>
</dbReference>
<dbReference type="AlphaFoldDB" id="A0A1R4A9U5"/>
<dbReference type="InterPro" id="IPR013766">
    <property type="entry name" value="Thioredoxin_domain"/>
</dbReference>
<dbReference type="GO" id="GO:0034976">
    <property type="term" value="P:response to endoplasmic reticulum stress"/>
    <property type="evidence" value="ECO:0007669"/>
    <property type="project" value="TreeGrafter"/>
</dbReference>
<feature type="domain" description="Thioredoxin" evidence="3">
    <location>
        <begin position="377"/>
        <end position="507"/>
    </location>
</feature>
<dbReference type="InterPro" id="IPR036249">
    <property type="entry name" value="Thioredoxin-like_sf"/>
</dbReference>
<organism evidence="4 5">
    <name type="scientific">Babesia microti (strain RI)</name>
    <dbReference type="NCBI Taxonomy" id="1133968"/>
    <lineage>
        <taxon>Eukaryota</taxon>
        <taxon>Sar</taxon>
        <taxon>Alveolata</taxon>
        <taxon>Apicomplexa</taxon>
        <taxon>Aconoidasida</taxon>
        <taxon>Piroplasmida</taxon>
        <taxon>Babesiidae</taxon>
        <taxon>Babesia</taxon>
    </lineage>
</organism>
<dbReference type="Gene3D" id="3.40.30.10">
    <property type="entry name" value="Glutaredoxin"/>
    <property type="match status" value="2"/>
</dbReference>
<dbReference type="GO" id="GO:0006457">
    <property type="term" value="P:protein folding"/>
    <property type="evidence" value="ECO:0007669"/>
    <property type="project" value="TreeGrafter"/>
</dbReference>
<reference evidence="4 5" key="1">
    <citation type="journal article" date="2012" name="Nucleic Acids Res.">
        <title>Sequencing of the smallest Apicomplexan genome from the human pathogen Babesia microti.</title>
        <authorList>
            <person name="Cornillot E."/>
            <person name="Hadj-Kaddour K."/>
            <person name="Dassouli A."/>
            <person name="Noel B."/>
            <person name="Ranwez V."/>
            <person name="Vacherie B."/>
            <person name="Augagneur Y."/>
            <person name="Bres V."/>
            <person name="Duclos A."/>
            <person name="Randazzo S."/>
            <person name="Carcy B."/>
            <person name="Debierre-Grockiego F."/>
            <person name="Delbecq S."/>
            <person name="Moubri-Menage K."/>
            <person name="Shams-Eldin H."/>
            <person name="Usmani-Brown S."/>
            <person name="Bringaud F."/>
            <person name="Wincker P."/>
            <person name="Vivares C.P."/>
            <person name="Schwarz R.T."/>
            <person name="Schetters T.P."/>
            <person name="Krause P.J."/>
            <person name="Gorenflot A."/>
            <person name="Berry V."/>
            <person name="Barbe V."/>
            <person name="Ben Mamoun C."/>
        </authorList>
    </citation>
    <scope>NUCLEOTIDE SEQUENCE [LARGE SCALE GENOMIC DNA]</scope>
    <source>
        <strain evidence="4 5">RI</strain>
    </source>
</reference>
<evidence type="ECO:0000313" key="4">
    <source>
        <dbReference type="EMBL" id="SJK85772.1"/>
    </source>
</evidence>
<feature type="signal peptide" evidence="2">
    <location>
        <begin position="1"/>
        <end position="23"/>
    </location>
</feature>